<sequence length="112" mass="12883">MPTTGGFAFSLVTGAAIRLFQVGLSGSPSKLSQKVIGYATAMSITSAIYYFIYDPQMTHSRELLERRLIMLREQRQRKEDLVSTKDLKNRLFTSNDRGKFFQLFEQYGQPYK</sequence>
<keyword evidence="1" id="KW-1133">Transmembrane helix</keyword>
<accession>A0AAI9SYU2</accession>
<gene>
    <name evidence="2" type="ORF">KGF56_002011</name>
</gene>
<evidence type="ECO:0000313" key="2">
    <source>
        <dbReference type="EMBL" id="KAI3405173.1"/>
    </source>
</evidence>
<evidence type="ECO:0000256" key="1">
    <source>
        <dbReference type="SAM" id="Phobius"/>
    </source>
</evidence>
<feature type="transmembrane region" description="Helical" evidence="1">
    <location>
        <begin position="35"/>
        <end position="53"/>
    </location>
</feature>
<dbReference type="GeneID" id="73379628"/>
<reference evidence="2" key="1">
    <citation type="journal article" date="2022" name="DNA Res.">
        <title>Genome analysis of five recently described species of the CUG-Ser clade uncovers Candida theae as a new hybrid lineage with pathogenic potential in the Candida parapsilosis species complex.</title>
        <authorList>
            <person name="Mixao V."/>
            <person name="Del Olmo V."/>
            <person name="Hegedusova E."/>
            <person name="Saus E."/>
            <person name="Pryszcz L."/>
            <person name="Cillingova A."/>
            <person name="Nosek J."/>
            <person name="Gabaldon T."/>
        </authorList>
    </citation>
    <scope>NUCLEOTIDE SEQUENCE</scope>
    <source>
        <strain evidence="2">CBS 10844</strain>
    </source>
</reference>
<proteinExistence type="predicted"/>
<name>A0AAI9SYU2_9ASCO</name>
<keyword evidence="1" id="KW-0812">Transmembrane</keyword>
<dbReference type="Proteomes" id="UP001202479">
    <property type="component" value="Unassembled WGS sequence"/>
</dbReference>
<comment type="caution">
    <text evidence="2">The sequence shown here is derived from an EMBL/GenBank/DDBJ whole genome shotgun (WGS) entry which is preliminary data.</text>
</comment>
<evidence type="ECO:0000313" key="3">
    <source>
        <dbReference type="Proteomes" id="UP001202479"/>
    </source>
</evidence>
<keyword evidence="1" id="KW-0472">Membrane</keyword>
<protein>
    <recommendedName>
        <fullName evidence="4">Transmembrane protein</fullName>
    </recommendedName>
</protein>
<dbReference type="AlphaFoldDB" id="A0AAI9SYU2"/>
<dbReference type="RefSeq" id="XP_049180918.1">
    <property type="nucleotide sequence ID" value="XM_049323194.1"/>
</dbReference>
<evidence type="ECO:0008006" key="4">
    <source>
        <dbReference type="Google" id="ProtNLM"/>
    </source>
</evidence>
<keyword evidence="3" id="KW-1185">Reference proteome</keyword>
<dbReference type="EMBL" id="JAHUZD010000060">
    <property type="protein sequence ID" value="KAI3405173.1"/>
    <property type="molecule type" value="Genomic_DNA"/>
</dbReference>
<organism evidence="2 3">
    <name type="scientific">Candida oxycetoniae</name>
    <dbReference type="NCBI Taxonomy" id="497107"/>
    <lineage>
        <taxon>Eukaryota</taxon>
        <taxon>Fungi</taxon>
        <taxon>Dikarya</taxon>
        <taxon>Ascomycota</taxon>
        <taxon>Saccharomycotina</taxon>
        <taxon>Pichiomycetes</taxon>
        <taxon>Debaryomycetaceae</taxon>
        <taxon>Candida/Lodderomyces clade</taxon>
        <taxon>Candida</taxon>
    </lineage>
</organism>